<gene>
    <name evidence="5" type="ORF">Ccrd_011708</name>
</gene>
<evidence type="ECO:0000256" key="2">
    <source>
        <dbReference type="ARBA" id="ARBA00022980"/>
    </source>
</evidence>
<dbReference type="EMBL" id="LEKV01001037">
    <property type="protein sequence ID" value="KVI09919.1"/>
    <property type="molecule type" value="Genomic_DNA"/>
</dbReference>
<comment type="similarity">
    <text evidence="1">Belongs to the universal ribosomal protein uL10 family.</text>
</comment>
<feature type="region of interest" description="Disordered" evidence="4">
    <location>
        <begin position="103"/>
        <end position="122"/>
    </location>
</feature>
<dbReference type="GO" id="GO:0002181">
    <property type="term" value="P:cytoplasmic translation"/>
    <property type="evidence" value="ECO:0007669"/>
    <property type="project" value="TreeGrafter"/>
</dbReference>
<dbReference type="GO" id="GO:0022625">
    <property type="term" value="C:cytosolic large ribosomal subunit"/>
    <property type="evidence" value="ECO:0007669"/>
    <property type="project" value="TreeGrafter"/>
</dbReference>
<feature type="compositionally biased region" description="Acidic residues" evidence="4">
    <location>
        <begin position="112"/>
        <end position="122"/>
    </location>
</feature>
<comment type="caution">
    <text evidence="5">The sequence shown here is derived from an EMBL/GenBank/DDBJ whole genome shotgun (WGS) entry which is preliminary data.</text>
</comment>
<name>A0A103YIU9_CYNCS</name>
<keyword evidence="6" id="KW-1185">Reference proteome</keyword>
<protein>
    <recommendedName>
        <fullName evidence="7">Ribosomal protein 60S</fullName>
    </recommendedName>
</protein>
<dbReference type="GO" id="GO:0070180">
    <property type="term" value="F:large ribosomal subunit rRNA binding"/>
    <property type="evidence" value="ECO:0007669"/>
    <property type="project" value="TreeGrafter"/>
</dbReference>
<keyword evidence="2" id="KW-0689">Ribosomal protein</keyword>
<dbReference type="AlphaFoldDB" id="A0A103YIU9"/>
<evidence type="ECO:0000256" key="1">
    <source>
        <dbReference type="ARBA" id="ARBA00008889"/>
    </source>
</evidence>
<evidence type="ECO:0000256" key="4">
    <source>
        <dbReference type="SAM" id="MobiDB-lite"/>
    </source>
</evidence>
<dbReference type="STRING" id="59895.A0A103YIU9"/>
<dbReference type="PANTHER" id="PTHR45699">
    <property type="entry name" value="60S ACIDIC RIBOSOMAL PROTEIN P0"/>
    <property type="match status" value="1"/>
</dbReference>
<accession>A0A103YIU9</accession>
<reference evidence="5 6" key="1">
    <citation type="journal article" date="2016" name="Sci. Rep.">
        <title>The genome sequence of the outbreeding globe artichoke constructed de novo incorporating a phase-aware low-pass sequencing strategy of F1 progeny.</title>
        <authorList>
            <person name="Scaglione D."/>
            <person name="Reyes-Chin-Wo S."/>
            <person name="Acquadro A."/>
            <person name="Froenicke L."/>
            <person name="Portis E."/>
            <person name="Beitel C."/>
            <person name="Tirone M."/>
            <person name="Mauro R."/>
            <person name="Lo Monaco A."/>
            <person name="Mauromicale G."/>
            <person name="Faccioli P."/>
            <person name="Cattivelli L."/>
            <person name="Rieseberg L."/>
            <person name="Michelmore R."/>
            <person name="Lanteri S."/>
        </authorList>
    </citation>
    <scope>NUCLEOTIDE SEQUENCE [LARGE SCALE GENOMIC DNA]</scope>
    <source>
        <strain evidence="5">2C</strain>
    </source>
</reference>
<dbReference type="Gramene" id="KVI09919">
    <property type="protein sequence ID" value="KVI09919"/>
    <property type="gene ID" value="Ccrd_011708"/>
</dbReference>
<evidence type="ECO:0000313" key="5">
    <source>
        <dbReference type="EMBL" id="KVI09919.1"/>
    </source>
</evidence>
<proteinExistence type="inferred from homology"/>
<keyword evidence="3" id="KW-0687">Ribonucleoprotein</keyword>
<dbReference type="PANTHER" id="PTHR45699:SF3">
    <property type="entry name" value="LARGE RIBOSOMAL SUBUNIT PROTEIN UL10"/>
    <property type="match status" value="1"/>
</dbReference>
<dbReference type="GO" id="GO:0003735">
    <property type="term" value="F:structural constituent of ribosome"/>
    <property type="evidence" value="ECO:0007669"/>
    <property type="project" value="TreeGrafter"/>
</dbReference>
<evidence type="ECO:0008006" key="7">
    <source>
        <dbReference type="Google" id="ProtNLM"/>
    </source>
</evidence>
<dbReference type="Proteomes" id="UP000243975">
    <property type="component" value="Unassembled WGS sequence"/>
</dbReference>
<evidence type="ECO:0000256" key="3">
    <source>
        <dbReference type="ARBA" id="ARBA00023274"/>
    </source>
</evidence>
<evidence type="ECO:0000313" key="6">
    <source>
        <dbReference type="Proteomes" id="UP000243975"/>
    </source>
</evidence>
<dbReference type="InterPro" id="IPR050323">
    <property type="entry name" value="Ribosomal_protein_uL10"/>
</dbReference>
<dbReference type="GO" id="GO:0000027">
    <property type="term" value="P:ribosomal large subunit assembly"/>
    <property type="evidence" value="ECO:0007669"/>
    <property type="project" value="TreeGrafter"/>
</dbReference>
<sequence length="122" mass="13034">MGALLAKLGIKPFSYGLIICVYENGSVFIPEVLDLTEDDLVEKFAFGVSMLTSLALVIHYPTIAAAPHMLISGYKNALAIAVETDQHDPSKFAVAVPAVVAGGSAEEKKEEPNEESDDELLL</sequence>
<organism evidence="5 6">
    <name type="scientific">Cynara cardunculus var. scolymus</name>
    <name type="common">Globe artichoke</name>
    <name type="synonym">Cynara scolymus</name>
    <dbReference type="NCBI Taxonomy" id="59895"/>
    <lineage>
        <taxon>Eukaryota</taxon>
        <taxon>Viridiplantae</taxon>
        <taxon>Streptophyta</taxon>
        <taxon>Embryophyta</taxon>
        <taxon>Tracheophyta</taxon>
        <taxon>Spermatophyta</taxon>
        <taxon>Magnoliopsida</taxon>
        <taxon>eudicotyledons</taxon>
        <taxon>Gunneridae</taxon>
        <taxon>Pentapetalae</taxon>
        <taxon>asterids</taxon>
        <taxon>campanulids</taxon>
        <taxon>Asterales</taxon>
        <taxon>Asteraceae</taxon>
        <taxon>Carduoideae</taxon>
        <taxon>Cardueae</taxon>
        <taxon>Carduinae</taxon>
        <taxon>Cynara</taxon>
    </lineage>
</organism>